<keyword evidence="3 7" id="KW-0812">Transmembrane</keyword>
<dbReference type="NCBIfam" id="NF001194">
    <property type="entry name" value="PRK00159.1"/>
    <property type="match status" value="1"/>
</dbReference>
<keyword evidence="5 7" id="KW-0472">Membrane</keyword>
<dbReference type="AlphaFoldDB" id="A0A3N4GP77"/>
<comment type="caution">
    <text evidence="8">The sequence shown here is derived from an EMBL/GenBank/DDBJ whole genome shotgun (WGS) entry which is preliminary data.</text>
</comment>
<feature type="transmembrane region" description="Helical" evidence="7">
    <location>
        <begin position="32"/>
        <end position="54"/>
    </location>
</feature>
<keyword evidence="1 7" id="KW-1003">Cell membrane</keyword>
<dbReference type="HAMAP" id="MF_00631">
    <property type="entry name" value="CrgA"/>
    <property type="match status" value="1"/>
</dbReference>
<dbReference type="GO" id="GO:0051301">
    <property type="term" value="P:cell division"/>
    <property type="evidence" value="ECO:0007669"/>
    <property type="project" value="UniProtKB-UniRule"/>
</dbReference>
<name>A0A3N4GP77_9ACTN</name>
<evidence type="ECO:0000256" key="2">
    <source>
        <dbReference type="ARBA" id="ARBA00022618"/>
    </source>
</evidence>
<evidence type="ECO:0000256" key="5">
    <source>
        <dbReference type="ARBA" id="ARBA00023136"/>
    </source>
</evidence>
<dbReference type="OrthoDB" id="5189646at2"/>
<evidence type="ECO:0000256" key="4">
    <source>
        <dbReference type="ARBA" id="ARBA00022989"/>
    </source>
</evidence>
<keyword evidence="6 7" id="KW-0131">Cell cycle</keyword>
<evidence type="ECO:0000256" key="6">
    <source>
        <dbReference type="ARBA" id="ARBA00023306"/>
    </source>
</evidence>
<dbReference type="Pfam" id="PF06781">
    <property type="entry name" value="CrgA"/>
    <property type="match status" value="1"/>
</dbReference>
<evidence type="ECO:0000313" key="9">
    <source>
        <dbReference type="Proteomes" id="UP000267536"/>
    </source>
</evidence>
<accession>A0A3N4GP77</accession>
<dbReference type="InterPro" id="IPR009619">
    <property type="entry name" value="CrgA"/>
</dbReference>
<evidence type="ECO:0000256" key="7">
    <source>
        <dbReference type="HAMAP-Rule" id="MF_00631"/>
    </source>
</evidence>
<dbReference type="Proteomes" id="UP000267536">
    <property type="component" value="Unassembled WGS sequence"/>
</dbReference>
<keyword evidence="2 7" id="KW-0132">Cell division</keyword>
<dbReference type="RefSeq" id="WP_123926851.1">
    <property type="nucleotide sequence ID" value="NZ_JBPSDP010000004.1"/>
</dbReference>
<dbReference type="EMBL" id="RKMH01000004">
    <property type="protein sequence ID" value="RPA64713.1"/>
    <property type="molecule type" value="Genomic_DNA"/>
</dbReference>
<evidence type="ECO:0000256" key="1">
    <source>
        <dbReference type="ARBA" id="ARBA00022475"/>
    </source>
</evidence>
<keyword evidence="4 7" id="KW-1133">Transmembrane helix</keyword>
<reference evidence="8 9" key="1">
    <citation type="submission" date="2018-11" db="EMBL/GenBank/DDBJ databases">
        <title>Draft genome sequence of Gordonia sp. RS15-1S isolated from rice stems.</title>
        <authorList>
            <person name="Muangham S."/>
        </authorList>
    </citation>
    <scope>NUCLEOTIDE SEQUENCE [LARGE SCALE GENOMIC DNA]</scope>
    <source>
        <strain evidence="8 9">RS15-1S</strain>
    </source>
</reference>
<gene>
    <name evidence="7 8" type="primary">crgA</name>
    <name evidence="8" type="ORF">EF294_06175</name>
</gene>
<evidence type="ECO:0000313" key="8">
    <source>
        <dbReference type="EMBL" id="RPA64713.1"/>
    </source>
</evidence>
<protein>
    <recommendedName>
        <fullName evidence="7">Cell division protein CrgA</fullName>
    </recommendedName>
</protein>
<comment type="subcellular location">
    <subcellularLocation>
        <location evidence="7">Cell membrane</location>
        <topology evidence="7">Multi-pass membrane protein</topology>
    </subcellularLocation>
</comment>
<dbReference type="GO" id="GO:0005886">
    <property type="term" value="C:plasma membrane"/>
    <property type="evidence" value="ECO:0007669"/>
    <property type="project" value="UniProtKB-SubCell"/>
</dbReference>
<sequence>MPKSKVRKKTDYTINPASRTPVKVKAGPSSSIYVGVMLGLMLLGLAWLIVYYLAAGETTYGGPGQALHWMNNLGAWNFLIGFSMMVVGLLMTMKWH</sequence>
<proteinExistence type="inferred from homology"/>
<evidence type="ECO:0000256" key="3">
    <source>
        <dbReference type="ARBA" id="ARBA00022692"/>
    </source>
</evidence>
<organism evidence="8 9">
    <name type="scientific">Gordonia oryzae</name>
    <dbReference type="NCBI Taxonomy" id="2487349"/>
    <lineage>
        <taxon>Bacteria</taxon>
        <taxon>Bacillati</taxon>
        <taxon>Actinomycetota</taxon>
        <taxon>Actinomycetes</taxon>
        <taxon>Mycobacteriales</taxon>
        <taxon>Gordoniaceae</taxon>
        <taxon>Gordonia</taxon>
    </lineage>
</organism>
<keyword evidence="9" id="KW-1185">Reference proteome</keyword>
<comment type="similarity">
    <text evidence="7">Belongs to the CrgA family.</text>
</comment>
<feature type="transmembrane region" description="Helical" evidence="7">
    <location>
        <begin position="74"/>
        <end position="93"/>
    </location>
</feature>
<comment type="function">
    <text evidence="7">Involved in cell division.</text>
</comment>